<keyword evidence="3" id="KW-0597">Phosphoprotein</keyword>
<evidence type="ECO:0000256" key="7">
    <source>
        <dbReference type="SAM" id="Phobius"/>
    </source>
</evidence>
<dbReference type="InterPro" id="IPR036097">
    <property type="entry name" value="HisK_dim/P_sf"/>
</dbReference>
<dbReference type="Pfam" id="PF07695">
    <property type="entry name" value="7TMR-DISM_7TM"/>
    <property type="match status" value="1"/>
</dbReference>
<dbReference type="PANTHER" id="PTHR43711:SF1">
    <property type="entry name" value="HISTIDINE KINASE 1"/>
    <property type="match status" value="1"/>
</dbReference>
<dbReference type="CDD" id="cd00075">
    <property type="entry name" value="HATPase"/>
    <property type="match status" value="1"/>
</dbReference>
<feature type="transmembrane region" description="Helical" evidence="7">
    <location>
        <begin position="324"/>
        <end position="343"/>
    </location>
</feature>
<dbReference type="Gene3D" id="3.30.565.10">
    <property type="entry name" value="Histidine kinase-like ATPase, C-terminal domain"/>
    <property type="match status" value="1"/>
</dbReference>
<comment type="catalytic activity">
    <reaction evidence="1">
        <text>ATP + protein L-histidine = ADP + protein N-phospho-L-histidine.</text>
        <dbReference type="EC" id="2.7.13.3"/>
    </reaction>
</comment>
<proteinExistence type="predicted"/>
<dbReference type="AlphaFoldDB" id="A0A9J6QV16"/>
<name>A0A9J6QV16_9FIRM</name>
<keyword evidence="4" id="KW-0808">Transferase</keyword>
<keyword evidence="6" id="KW-0902">Two-component regulatory system</keyword>
<keyword evidence="7" id="KW-0472">Membrane</keyword>
<evidence type="ECO:0000256" key="4">
    <source>
        <dbReference type="ARBA" id="ARBA00022679"/>
    </source>
</evidence>
<keyword evidence="7" id="KW-0812">Transmembrane</keyword>
<dbReference type="EC" id="2.7.13.3" evidence="2"/>
<dbReference type="Pfam" id="PF00512">
    <property type="entry name" value="HisKA"/>
    <property type="match status" value="1"/>
</dbReference>
<dbReference type="SUPFAM" id="SSF47384">
    <property type="entry name" value="Homodimeric domain of signal transducing histidine kinase"/>
    <property type="match status" value="1"/>
</dbReference>
<sequence>MKLPDHQTIRRPEKLLLCIALPLMLLFCAATWLIQGSVPVTTVHSDNGIWDLRDVDFQSTNVRFSGPVEYIPEELLTPKEFSARQSEAKIVDTYQYPAAYGTSRIRLRVPPGTHYVVSESSPLSSDRFYLNGQWVEDIGNPGETAESTTEGDVLFSYTVAPKDGTIEIVQQVSNYAHRKNESHAGYVVGTVPMMRAFVACTYGVAALLIGCFITLFLVHITLWFLFRGYRANLYFSLFCLTFVFRTFVTGPKLATALFPDFSWFVAFAIEYCTLPVASVLYVLIFHSMFPGTMQRWFRIFLIAASGLFIGCHFVLDSMTISRLLIYYQAVMGITIVYVIVRAVMKLRRIALPQALFLAGGGIMMYATVRDILFYRDIFIPPYGSYANAPLSEMGLLLFVFLQMTAVFIGTIREMDAVRAKEQKLQAENAALDRVNKLRADLLDTLSHELRTPLAVMMGYAELAVKELRMKGIDEETTADLDAIAAEAGRLALLVEEARRLTLSRDVAEHKRPFSPEGIIRQTARLYQPILERRGTALSLDLAPELPKIYGSADELTQVMFNLLTNAGKHTEDGRVCVTGEQEDHVITVTVSDDGSGIAPDFLPHAFERYAHDDRDGSGLGLAICKEIIEGHGGKIVLESQLGKGTTVTFTLPVYKGE</sequence>
<keyword evidence="10" id="KW-1185">Reference proteome</keyword>
<accession>A0A9J6QV16</accession>
<dbReference type="EMBL" id="JAOSHN010000002">
    <property type="protein sequence ID" value="MCU7377734.1"/>
    <property type="molecule type" value="Genomic_DNA"/>
</dbReference>
<dbReference type="InterPro" id="IPR004358">
    <property type="entry name" value="Sig_transdc_His_kin-like_C"/>
</dbReference>
<evidence type="ECO:0000259" key="8">
    <source>
        <dbReference type="PROSITE" id="PS50109"/>
    </source>
</evidence>
<evidence type="ECO:0000256" key="2">
    <source>
        <dbReference type="ARBA" id="ARBA00012438"/>
    </source>
</evidence>
<dbReference type="SMART" id="SM00388">
    <property type="entry name" value="HisKA"/>
    <property type="match status" value="1"/>
</dbReference>
<dbReference type="InterPro" id="IPR036890">
    <property type="entry name" value="HATPase_C_sf"/>
</dbReference>
<evidence type="ECO:0000313" key="9">
    <source>
        <dbReference type="EMBL" id="MCU7377734.1"/>
    </source>
</evidence>
<evidence type="ECO:0000256" key="6">
    <source>
        <dbReference type="ARBA" id="ARBA00023012"/>
    </source>
</evidence>
<dbReference type="SUPFAM" id="SSF55874">
    <property type="entry name" value="ATPase domain of HSP90 chaperone/DNA topoisomerase II/histidine kinase"/>
    <property type="match status" value="1"/>
</dbReference>
<dbReference type="Proteomes" id="UP001065549">
    <property type="component" value="Unassembled WGS sequence"/>
</dbReference>
<dbReference type="SMART" id="SM00387">
    <property type="entry name" value="HATPase_c"/>
    <property type="match status" value="1"/>
</dbReference>
<feature type="domain" description="Histidine kinase" evidence="8">
    <location>
        <begin position="444"/>
        <end position="655"/>
    </location>
</feature>
<keyword evidence="7" id="KW-1133">Transmembrane helix</keyword>
<dbReference type="InterPro" id="IPR011623">
    <property type="entry name" value="7TMR_DISM_rcpt_extracell_dom1"/>
</dbReference>
<feature type="transmembrane region" description="Helical" evidence="7">
    <location>
        <begin position="233"/>
        <end position="249"/>
    </location>
</feature>
<evidence type="ECO:0000256" key="5">
    <source>
        <dbReference type="ARBA" id="ARBA00022777"/>
    </source>
</evidence>
<evidence type="ECO:0000256" key="3">
    <source>
        <dbReference type="ARBA" id="ARBA00022553"/>
    </source>
</evidence>
<feature type="transmembrane region" description="Helical" evidence="7">
    <location>
        <begin position="296"/>
        <end position="318"/>
    </location>
</feature>
<dbReference type="Pfam" id="PF02518">
    <property type="entry name" value="HATPase_c"/>
    <property type="match status" value="1"/>
</dbReference>
<feature type="transmembrane region" description="Helical" evidence="7">
    <location>
        <begin position="355"/>
        <end position="374"/>
    </location>
</feature>
<organism evidence="9 10">
    <name type="scientific">Hominibacterium faecale</name>
    <dbReference type="NCBI Taxonomy" id="2839743"/>
    <lineage>
        <taxon>Bacteria</taxon>
        <taxon>Bacillati</taxon>
        <taxon>Bacillota</taxon>
        <taxon>Clostridia</taxon>
        <taxon>Peptostreptococcales</taxon>
        <taxon>Anaerovoracaceae</taxon>
        <taxon>Hominibacterium</taxon>
    </lineage>
</organism>
<protein>
    <recommendedName>
        <fullName evidence="2">histidine kinase</fullName>
        <ecNumber evidence="2">2.7.13.3</ecNumber>
    </recommendedName>
</protein>
<reference evidence="9" key="1">
    <citation type="submission" date="2022-09" db="EMBL/GenBank/DDBJ databases">
        <title>Culturomic study of gut microbiota in children with autism spectrum disorder.</title>
        <authorList>
            <person name="Efimov B.A."/>
            <person name="Chaplin A.V."/>
            <person name="Sokolova S.R."/>
            <person name="Pikina A.P."/>
            <person name="Korzhanova M."/>
            <person name="Belova V."/>
            <person name="Korostin D."/>
        </authorList>
    </citation>
    <scope>NUCLEOTIDE SEQUENCE</scope>
    <source>
        <strain evidence="9">ASD5510</strain>
    </source>
</reference>
<feature type="transmembrane region" description="Helical" evidence="7">
    <location>
        <begin position="202"/>
        <end position="226"/>
    </location>
</feature>
<evidence type="ECO:0000256" key="1">
    <source>
        <dbReference type="ARBA" id="ARBA00000085"/>
    </source>
</evidence>
<gene>
    <name evidence="9" type="ORF">OBO34_05115</name>
</gene>
<keyword evidence="5 9" id="KW-0418">Kinase</keyword>
<dbReference type="RefSeq" id="WP_253019606.1">
    <property type="nucleotide sequence ID" value="NZ_JAOSHN010000002.1"/>
</dbReference>
<dbReference type="PANTHER" id="PTHR43711">
    <property type="entry name" value="TWO-COMPONENT HISTIDINE KINASE"/>
    <property type="match status" value="1"/>
</dbReference>
<dbReference type="InterPro" id="IPR050736">
    <property type="entry name" value="Sensor_HK_Regulatory"/>
</dbReference>
<dbReference type="GO" id="GO:0000155">
    <property type="term" value="F:phosphorelay sensor kinase activity"/>
    <property type="evidence" value="ECO:0007669"/>
    <property type="project" value="InterPro"/>
</dbReference>
<dbReference type="InterPro" id="IPR005467">
    <property type="entry name" value="His_kinase_dom"/>
</dbReference>
<dbReference type="PROSITE" id="PS50109">
    <property type="entry name" value="HIS_KIN"/>
    <property type="match status" value="1"/>
</dbReference>
<dbReference type="CDD" id="cd00082">
    <property type="entry name" value="HisKA"/>
    <property type="match status" value="1"/>
</dbReference>
<feature type="transmembrane region" description="Helical" evidence="7">
    <location>
        <begin position="394"/>
        <end position="411"/>
    </location>
</feature>
<comment type="caution">
    <text evidence="9">The sequence shown here is derived from an EMBL/GenBank/DDBJ whole genome shotgun (WGS) entry which is preliminary data.</text>
</comment>
<dbReference type="InterPro" id="IPR003594">
    <property type="entry name" value="HATPase_dom"/>
</dbReference>
<dbReference type="InterPro" id="IPR003661">
    <property type="entry name" value="HisK_dim/P_dom"/>
</dbReference>
<dbReference type="Gene3D" id="1.10.287.130">
    <property type="match status" value="1"/>
</dbReference>
<feature type="transmembrane region" description="Helical" evidence="7">
    <location>
        <begin position="261"/>
        <end position="284"/>
    </location>
</feature>
<dbReference type="PRINTS" id="PR00344">
    <property type="entry name" value="BCTRLSENSOR"/>
</dbReference>
<evidence type="ECO:0000313" key="10">
    <source>
        <dbReference type="Proteomes" id="UP001065549"/>
    </source>
</evidence>